<proteinExistence type="predicted"/>
<organism evidence="1">
    <name type="scientific">human gut metagenome</name>
    <dbReference type="NCBI Taxonomy" id="408170"/>
    <lineage>
        <taxon>unclassified sequences</taxon>
        <taxon>metagenomes</taxon>
        <taxon>organismal metagenomes</taxon>
    </lineage>
</organism>
<sequence>MILMVTMDQRASDNHNLIGYHLEVYCGGWDKRP</sequence>
<reference evidence="1" key="1">
    <citation type="submission" date="2013-12" db="EMBL/GenBank/DDBJ databases">
        <title>A Varibaculum cambriense genome reconstructed from a premature infant gut community with otherwise low bacterial novelty that shifts toward anaerobic metabolism during the third week of life.</title>
        <authorList>
            <person name="Brown C.T."/>
            <person name="Sharon I."/>
            <person name="Thomas B.C."/>
            <person name="Castelle C.J."/>
            <person name="Morowitz M.J."/>
            <person name="Banfield J.F."/>
        </authorList>
    </citation>
    <scope>NUCLEOTIDE SEQUENCE</scope>
</reference>
<dbReference type="EMBL" id="AZMM01011663">
    <property type="protein sequence ID" value="ETJ33904.1"/>
    <property type="molecule type" value="Genomic_DNA"/>
</dbReference>
<protein>
    <submittedName>
        <fullName evidence="1">Uncharacterized protein</fullName>
    </submittedName>
</protein>
<evidence type="ECO:0000313" key="1">
    <source>
        <dbReference type="EMBL" id="ETJ33904.1"/>
    </source>
</evidence>
<name>W1XYG7_9ZZZZ</name>
<comment type="caution">
    <text evidence="1">The sequence shown here is derived from an EMBL/GenBank/DDBJ whole genome shotgun (WGS) entry which is preliminary data.</text>
</comment>
<gene>
    <name evidence="1" type="ORF">Q604_UNBC11663G0001</name>
</gene>
<feature type="non-terminal residue" evidence="1">
    <location>
        <position position="33"/>
    </location>
</feature>
<dbReference type="AlphaFoldDB" id="W1XYG7"/>
<accession>W1XYG7</accession>